<dbReference type="AlphaFoldDB" id="A0A0M0BTC9"/>
<accession>A0A0M0BTC9</accession>
<dbReference type="SUPFAM" id="SSF51182">
    <property type="entry name" value="RmlC-like cupins"/>
    <property type="match status" value="1"/>
</dbReference>
<dbReference type="EMBL" id="LFWZ01000001">
    <property type="protein sequence ID" value="KON31615.1"/>
    <property type="molecule type" value="Genomic_DNA"/>
</dbReference>
<dbReference type="PANTHER" id="PTHR40112">
    <property type="entry name" value="H2HPP ISOMERASE"/>
    <property type="match status" value="1"/>
</dbReference>
<dbReference type="Proteomes" id="UP000037210">
    <property type="component" value="Unassembled WGS sequence"/>
</dbReference>
<comment type="caution">
    <text evidence="2">The sequence shown here is derived from an EMBL/GenBank/DDBJ whole genome shotgun (WGS) entry which is preliminary data.</text>
</comment>
<dbReference type="InterPro" id="IPR011051">
    <property type="entry name" value="RmlC_Cupin_sf"/>
</dbReference>
<gene>
    <name evidence="2" type="ORF">AC482_00130</name>
</gene>
<dbReference type="Gene3D" id="2.60.120.10">
    <property type="entry name" value="Jelly Rolls"/>
    <property type="match status" value="1"/>
</dbReference>
<dbReference type="InterPro" id="IPR014710">
    <property type="entry name" value="RmlC-like_jellyroll"/>
</dbReference>
<evidence type="ECO:0000259" key="1">
    <source>
        <dbReference type="Pfam" id="PF07883"/>
    </source>
</evidence>
<evidence type="ECO:0000313" key="2">
    <source>
        <dbReference type="EMBL" id="KON31615.1"/>
    </source>
</evidence>
<protein>
    <recommendedName>
        <fullName evidence="1">Cupin type-2 domain-containing protein</fullName>
    </recommendedName>
</protein>
<dbReference type="InterPro" id="IPR052535">
    <property type="entry name" value="Bacilysin_H2HPP_isomerase"/>
</dbReference>
<evidence type="ECO:0000313" key="3">
    <source>
        <dbReference type="Proteomes" id="UP000037210"/>
    </source>
</evidence>
<dbReference type="InterPro" id="IPR013096">
    <property type="entry name" value="Cupin_2"/>
</dbReference>
<proteinExistence type="predicted"/>
<dbReference type="PANTHER" id="PTHR40112:SF1">
    <property type="entry name" value="H2HPP ISOMERASE"/>
    <property type="match status" value="1"/>
</dbReference>
<organism evidence="2 3">
    <name type="scientific">miscellaneous Crenarchaeota group-15 archaeon DG-45</name>
    <dbReference type="NCBI Taxonomy" id="1685127"/>
    <lineage>
        <taxon>Archaea</taxon>
        <taxon>Candidatus Bathyarchaeota</taxon>
        <taxon>MCG-15</taxon>
    </lineage>
</organism>
<sequence length="96" mass="10373">MAILGSGDSITFIRMTIKPGSAFPEHAHPNEQVGTCLEGEGELKSGGRALKVAPGVSWTIPANELHSFIAKGDRDVLIHECWSPPRKDYLSMAEGR</sequence>
<name>A0A0M0BTC9_9ARCH</name>
<dbReference type="Pfam" id="PF07883">
    <property type="entry name" value="Cupin_2"/>
    <property type="match status" value="1"/>
</dbReference>
<feature type="domain" description="Cupin type-2" evidence="1">
    <location>
        <begin position="14"/>
        <end position="77"/>
    </location>
</feature>
<reference evidence="2 3" key="1">
    <citation type="submission" date="2015-06" db="EMBL/GenBank/DDBJ databases">
        <title>New insights into the roles of widespread benthic archaea in carbon and nitrogen cycling.</title>
        <authorList>
            <person name="Lazar C.S."/>
            <person name="Baker B.J."/>
            <person name="Seitz K.W."/>
            <person name="Hyde A.S."/>
            <person name="Dick G.J."/>
            <person name="Hinrichs K.-U."/>
            <person name="Teske A.P."/>
        </authorList>
    </citation>
    <scope>NUCLEOTIDE SEQUENCE [LARGE SCALE GENOMIC DNA]</scope>
    <source>
        <strain evidence="2">DG-45</strain>
    </source>
</reference>